<dbReference type="GO" id="GO:0009034">
    <property type="term" value="F:tryptophanase activity"/>
    <property type="evidence" value="ECO:0007669"/>
    <property type="project" value="UniProtKB-UniRule"/>
</dbReference>
<feature type="modified residue" description="N6-(pyridoxal phosphate)lysine" evidence="9 10">
    <location>
        <position position="259"/>
    </location>
</feature>
<proteinExistence type="inferred from homology"/>
<keyword evidence="6 9" id="KW-0823">Tryptophan catabolism</keyword>
<dbReference type="Gene3D" id="3.40.640.10">
    <property type="entry name" value="Type I PLP-dependent aspartate aminotransferase-like (Major domain)"/>
    <property type="match status" value="1"/>
</dbReference>
<dbReference type="RefSeq" id="WP_101287022.1">
    <property type="nucleotide sequence ID" value="NZ_FOUQ01000007.1"/>
</dbReference>
<evidence type="ECO:0000256" key="9">
    <source>
        <dbReference type="HAMAP-Rule" id="MF_00544"/>
    </source>
</evidence>
<feature type="domain" description="Aromatic amino acid beta-eliminating lyase/threonine aldolase" evidence="11">
    <location>
        <begin position="48"/>
        <end position="426"/>
    </location>
</feature>
<dbReference type="InterPro" id="IPR011166">
    <property type="entry name" value="Beta-eliminating_lyase"/>
</dbReference>
<dbReference type="PANTHER" id="PTHR32325">
    <property type="entry name" value="BETA-ELIMINATING LYASE-LIKE PROTEIN-RELATED"/>
    <property type="match status" value="1"/>
</dbReference>
<dbReference type="InterPro" id="IPR015422">
    <property type="entry name" value="PyrdxlP-dep_Trfase_small"/>
</dbReference>
<dbReference type="SUPFAM" id="SSF53383">
    <property type="entry name" value="PLP-dependent transferases"/>
    <property type="match status" value="1"/>
</dbReference>
<name>A0A1I4U9K3_9HYPH</name>
<dbReference type="HAMAP" id="MF_00544">
    <property type="entry name" value="Tryptophanase"/>
    <property type="match status" value="1"/>
</dbReference>
<evidence type="ECO:0000256" key="10">
    <source>
        <dbReference type="PIRSR" id="PIRSR611166-50"/>
    </source>
</evidence>
<dbReference type="EMBL" id="PJNW01000001">
    <property type="protein sequence ID" value="PKR91257.1"/>
    <property type="molecule type" value="Genomic_DNA"/>
</dbReference>
<dbReference type="InterPro" id="IPR015424">
    <property type="entry name" value="PyrdxlP-dep_Trfase"/>
</dbReference>
<dbReference type="InterPro" id="IPR018176">
    <property type="entry name" value="Tryptophanase_CS"/>
</dbReference>
<dbReference type="InterPro" id="IPR015421">
    <property type="entry name" value="PyrdxlP-dep_Trfase_major"/>
</dbReference>
<accession>A0A1I4U9K3</accession>
<keyword evidence="5 9" id="KW-0663">Pyridoxal phosphate</keyword>
<evidence type="ECO:0000256" key="1">
    <source>
        <dbReference type="ARBA" id="ARBA00001933"/>
    </source>
</evidence>
<dbReference type="AlphaFoldDB" id="A0A1I4U9K3"/>
<comment type="caution">
    <text evidence="12">The sequence shown here is derived from an EMBL/GenBank/DDBJ whole genome shotgun (WGS) entry which is preliminary data.</text>
</comment>
<dbReference type="EC" id="4.1.99.1" evidence="9"/>
<dbReference type="Pfam" id="PF01212">
    <property type="entry name" value="Beta_elim_lyase"/>
    <property type="match status" value="1"/>
</dbReference>
<dbReference type="PANTHER" id="PTHR32325:SF4">
    <property type="entry name" value="TRYPTOPHANASE"/>
    <property type="match status" value="1"/>
</dbReference>
<dbReference type="PIRSF" id="PIRSF001386">
    <property type="entry name" value="Trpase"/>
    <property type="match status" value="1"/>
</dbReference>
<evidence type="ECO:0000313" key="13">
    <source>
        <dbReference type="Proteomes" id="UP000233491"/>
    </source>
</evidence>
<reference evidence="12 13" key="1">
    <citation type="submission" date="2017-12" db="EMBL/GenBank/DDBJ databases">
        <title>Anaerobic carbon monoxide metabolism by Pleomorphomonas carboxyditropha sp. nov., a new mesophilic hydrogenogenic carboxidotroph.</title>
        <authorList>
            <person name="Esquivel-Elizondo S."/>
            <person name="Krajmalnik-Brown R."/>
        </authorList>
    </citation>
    <scope>NUCLEOTIDE SEQUENCE [LARGE SCALE GENOMIC DNA]</scope>
    <source>
        <strain evidence="12 13">R5-392</strain>
    </source>
</reference>
<evidence type="ECO:0000259" key="11">
    <source>
        <dbReference type="Pfam" id="PF01212"/>
    </source>
</evidence>
<evidence type="ECO:0000256" key="4">
    <source>
        <dbReference type="ARBA" id="ARBA00011881"/>
    </source>
</evidence>
<dbReference type="Gene3D" id="3.90.1150.10">
    <property type="entry name" value="Aspartate Aminotransferase, domain 1"/>
    <property type="match status" value="1"/>
</dbReference>
<keyword evidence="13" id="KW-1185">Reference proteome</keyword>
<keyword evidence="7 9" id="KW-0456">Lyase</keyword>
<dbReference type="Proteomes" id="UP000233491">
    <property type="component" value="Unassembled WGS sequence"/>
</dbReference>
<evidence type="ECO:0000313" key="12">
    <source>
        <dbReference type="EMBL" id="PKR91257.1"/>
    </source>
</evidence>
<comment type="subunit">
    <text evidence="4 9">Homotetramer.</text>
</comment>
<sequence>MAIKYFPEPFRIKAVEPLRMLTAEEREAKIAAAHYNVFYLSGEDCYIDLLTDSGTGAMSQEQWAGVMRGDEAYAGASSYYKLLEAGKDIFNYGYIQPVHQGRAAEKVLFPILLGKGKFAISNMFFDTTRAHVELTGARCIDCVVAVAKDPSHRAPFKGNMDVEKLKKTIAELGAENIGLIVMTITNNSAGGQPVSMQNIREVAEVAKANGIPFNIDAARYAENAYFVQRDEPGYQNKSIKDIIREMFSYADMFTMSAKKDAIVNMGGLLGVKDANSPLILKIKANCISYEGFFTYGGLSGRDLEALAIGLYEGIDNDYLRYRIGQVEYLAARLDDAGIGYQTPVGGHGVFVDARAMFPHIPYNEYPGQVLAVELYKEAGIRTCDIGSYMLGNHPDTGEQLKADFEFTRLAIPRRVYTQAHIDIMAEALIEIKKRAHTIKRGYRITWEPPILRHFQAHLEPIANEAGKVFKEEYTVAAQ</sequence>
<organism evidence="12 13">
    <name type="scientific">Pleomorphomonas diazotrophica</name>
    <dbReference type="NCBI Taxonomy" id="1166257"/>
    <lineage>
        <taxon>Bacteria</taxon>
        <taxon>Pseudomonadati</taxon>
        <taxon>Pseudomonadota</taxon>
        <taxon>Alphaproteobacteria</taxon>
        <taxon>Hyphomicrobiales</taxon>
        <taxon>Pleomorphomonadaceae</taxon>
        <taxon>Pleomorphomonas</taxon>
    </lineage>
</organism>
<dbReference type="PROSITE" id="PS00853">
    <property type="entry name" value="BETA_ELIM_LYASE"/>
    <property type="match status" value="1"/>
</dbReference>
<evidence type="ECO:0000256" key="2">
    <source>
        <dbReference type="ARBA" id="ARBA00004662"/>
    </source>
</evidence>
<comment type="cofactor">
    <cofactor evidence="1 9 10">
        <name>pyridoxal 5'-phosphate</name>
        <dbReference type="ChEBI" id="CHEBI:597326"/>
    </cofactor>
</comment>
<evidence type="ECO:0000256" key="5">
    <source>
        <dbReference type="ARBA" id="ARBA00022898"/>
    </source>
</evidence>
<comment type="similarity">
    <text evidence="3 9">Belongs to the beta-eliminating lyase family.</text>
</comment>
<comment type="pathway">
    <text evidence="2 9">Amino-acid degradation; L-tryptophan degradation via pyruvate pathway; indole and pyruvate from L-tryptophan: step 1/1.</text>
</comment>
<comment type="catalytic activity">
    <reaction evidence="8 9">
        <text>L-tryptophan + H2O = indole + pyruvate + NH4(+)</text>
        <dbReference type="Rhea" id="RHEA:19553"/>
        <dbReference type="ChEBI" id="CHEBI:15361"/>
        <dbReference type="ChEBI" id="CHEBI:15377"/>
        <dbReference type="ChEBI" id="CHEBI:16881"/>
        <dbReference type="ChEBI" id="CHEBI:28938"/>
        <dbReference type="ChEBI" id="CHEBI:57912"/>
        <dbReference type="EC" id="4.1.99.1"/>
    </reaction>
</comment>
<evidence type="ECO:0000256" key="3">
    <source>
        <dbReference type="ARBA" id="ARBA00009721"/>
    </source>
</evidence>
<gene>
    <name evidence="9" type="primary">tnaA</name>
    <name evidence="12" type="ORF">CXZ10_00650</name>
</gene>
<protein>
    <recommendedName>
        <fullName evidence="9">Tryptophanase</fullName>
        <ecNumber evidence="9">4.1.99.1</ecNumber>
    </recommendedName>
    <alternativeName>
        <fullName evidence="9">L-tryptophan indole-lyase</fullName>
        <shortName evidence="9">TNase</shortName>
    </alternativeName>
</protein>
<dbReference type="OrthoDB" id="9764079at2"/>
<evidence type="ECO:0000256" key="8">
    <source>
        <dbReference type="ARBA" id="ARBA00047962"/>
    </source>
</evidence>
<dbReference type="UniPathway" id="UPA00332">
    <property type="reaction ID" value="UER00452"/>
</dbReference>
<evidence type="ECO:0000256" key="7">
    <source>
        <dbReference type="ARBA" id="ARBA00023239"/>
    </source>
</evidence>
<dbReference type="InterPro" id="IPR001597">
    <property type="entry name" value="ArAA_b-elim_lyase/Thr_aldolase"/>
</dbReference>
<dbReference type="NCBIfam" id="NF009709">
    <property type="entry name" value="PRK13238.1"/>
    <property type="match status" value="1"/>
</dbReference>
<dbReference type="InterPro" id="IPR013440">
    <property type="entry name" value="TNase"/>
</dbReference>
<evidence type="ECO:0000256" key="6">
    <source>
        <dbReference type="ARBA" id="ARBA00023079"/>
    </source>
</evidence>